<sequence>MTLSAASGRRKAVLGVLKDCLPGAWFAVDDFWRLMRGIGRGFSLVGERDAWELYLFEQEYGSLGYEDAHAWDQLQGRFALVFLFEYAATHGVLEVAYVPPRGARGDFWDRWGADDLSCFSRYDGLLYVRINPLGAWLLGQAEEYRPAAPRRTDALRVLANLDVVATHPPPVADRLTLERFADATSPAVWKLSGAKFTDVVERGGRAEELRAFLARAAGELPAAVETFLADLEHRAGQLQDDGPARLFGCASAHVAAELASDRLLKRECLRAGDRHVVVREGDLAVVRKAAHRLGYVWPLPGD</sequence>
<organism evidence="1 2">
    <name type="scientific">Urbifossiella limnaea</name>
    <dbReference type="NCBI Taxonomy" id="2528023"/>
    <lineage>
        <taxon>Bacteria</taxon>
        <taxon>Pseudomonadati</taxon>
        <taxon>Planctomycetota</taxon>
        <taxon>Planctomycetia</taxon>
        <taxon>Gemmatales</taxon>
        <taxon>Gemmataceae</taxon>
        <taxon>Urbifossiella</taxon>
    </lineage>
</organism>
<reference evidence="1 2" key="1">
    <citation type="submission" date="2019-02" db="EMBL/GenBank/DDBJ databases">
        <title>Deep-cultivation of Planctomycetes and their phenomic and genomic characterization uncovers novel biology.</title>
        <authorList>
            <person name="Wiegand S."/>
            <person name="Jogler M."/>
            <person name="Boedeker C."/>
            <person name="Pinto D."/>
            <person name="Vollmers J."/>
            <person name="Rivas-Marin E."/>
            <person name="Kohn T."/>
            <person name="Peeters S.H."/>
            <person name="Heuer A."/>
            <person name="Rast P."/>
            <person name="Oberbeckmann S."/>
            <person name="Bunk B."/>
            <person name="Jeske O."/>
            <person name="Meyerdierks A."/>
            <person name="Storesund J.E."/>
            <person name="Kallscheuer N."/>
            <person name="Luecker S."/>
            <person name="Lage O.M."/>
            <person name="Pohl T."/>
            <person name="Merkel B.J."/>
            <person name="Hornburger P."/>
            <person name="Mueller R.-W."/>
            <person name="Bruemmer F."/>
            <person name="Labrenz M."/>
            <person name="Spormann A.M."/>
            <person name="Op den Camp H."/>
            <person name="Overmann J."/>
            <person name="Amann R."/>
            <person name="Jetten M.S.M."/>
            <person name="Mascher T."/>
            <person name="Medema M.H."/>
            <person name="Devos D.P."/>
            <person name="Kaster A.-K."/>
            <person name="Ovreas L."/>
            <person name="Rohde M."/>
            <person name="Galperin M.Y."/>
            <person name="Jogler C."/>
        </authorList>
    </citation>
    <scope>NUCLEOTIDE SEQUENCE [LARGE SCALE GENOMIC DNA]</scope>
    <source>
        <strain evidence="1 2">ETA_A1</strain>
    </source>
</reference>
<proteinExistence type="predicted"/>
<evidence type="ECO:0000313" key="1">
    <source>
        <dbReference type="EMBL" id="QDU24245.1"/>
    </source>
</evidence>
<evidence type="ECO:0000313" key="2">
    <source>
        <dbReference type="Proteomes" id="UP000319576"/>
    </source>
</evidence>
<dbReference type="Proteomes" id="UP000319576">
    <property type="component" value="Chromosome"/>
</dbReference>
<dbReference type="RefSeq" id="WP_145244415.1">
    <property type="nucleotide sequence ID" value="NZ_CP036273.1"/>
</dbReference>
<dbReference type="AlphaFoldDB" id="A0A517Y386"/>
<dbReference type="OrthoDB" id="443235at2"/>
<name>A0A517Y386_9BACT</name>
<keyword evidence="2" id="KW-1185">Reference proteome</keyword>
<accession>A0A517Y386</accession>
<dbReference type="KEGG" id="uli:ETAA1_62590"/>
<protein>
    <submittedName>
        <fullName evidence="1">Uncharacterized protein</fullName>
    </submittedName>
</protein>
<dbReference type="EMBL" id="CP036273">
    <property type="protein sequence ID" value="QDU24245.1"/>
    <property type="molecule type" value="Genomic_DNA"/>
</dbReference>
<gene>
    <name evidence="1" type="ORF">ETAA1_62590</name>
</gene>